<dbReference type="Proteomes" id="UP001162881">
    <property type="component" value="Unassembled WGS sequence"/>
</dbReference>
<dbReference type="Pfam" id="PF00004">
    <property type="entry name" value="AAA"/>
    <property type="match status" value="1"/>
</dbReference>
<comment type="caution">
    <text evidence="2">The sequence shown here is derived from an EMBL/GenBank/DDBJ whole genome shotgun (WGS) entry which is preliminary data.</text>
</comment>
<organism evidence="2 3">
    <name type="scientific">Novosphingobium organovorum</name>
    <dbReference type="NCBI Taxonomy" id="2930092"/>
    <lineage>
        <taxon>Bacteria</taxon>
        <taxon>Pseudomonadati</taxon>
        <taxon>Pseudomonadota</taxon>
        <taxon>Alphaproteobacteria</taxon>
        <taxon>Sphingomonadales</taxon>
        <taxon>Sphingomonadaceae</taxon>
        <taxon>Novosphingobium</taxon>
    </lineage>
</organism>
<dbReference type="SMART" id="SM00382">
    <property type="entry name" value="AAA"/>
    <property type="match status" value="1"/>
</dbReference>
<gene>
    <name evidence="2" type="ORF">MTR62_19865</name>
</gene>
<feature type="domain" description="AAA+ ATPase" evidence="1">
    <location>
        <begin position="230"/>
        <end position="367"/>
    </location>
</feature>
<dbReference type="EMBL" id="JALHLF010000173">
    <property type="protein sequence ID" value="MCJ2184924.1"/>
    <property type="molecule type" value="Genomic_DNA"/>
</dbReference>
<protein>
    <submittedName>
        <fullName evidence="2">AAA family ATPase</fullName>
    </submittedName>
</protein>
<dbReference type="Gene3D" id="3.40.50.300">
    <property type="entry name" value="P-loop containing nucleotide triphosphate hydrolases"/>
    <property type="match status" value="1"/>
</dbReference>
<dbReference type="InterPro" id="IPR003593">
    <property type="entry name" value="AAA+_ATPase"/>
</dbReference>
<evidence type="ECO:0000313" key="3">
    <source>
        <dbReference type="Proteomes" id="UP001162881"/>
    </source>
</evidence>
<evidence type="ECO:0000259" key="1">
    <source>
        <dbReference type="SMART" id="SM00382"/>
    </source>
</evidence>
<accession>A0ABT0BIT5</accession>
<reference evidence="2" key="1">
    <citation type="submission" date="2022-03" db="EMBL/GenBank/DDBJ databases">
        <title>Identification of a novel bacterium isolated from mangrove sediments.</title>
        <authorList>
            <person name="Pan X."/>
        </authorList>
    </citation>
    <scope>NUCLEOTIDE SEQUENCE</scope>
    <source>
        <strain evidence="2">B1949</strain>
    </source>
</reference>
<dbReference type="InterPro" id="IPR027417">
    <property type="entry name" value="P-loop_NTPase"/>
</dbReference>
<keyword evidence="3" id="KW-1185">Reference proteome</keyword>
<feature type="non-terminal residue" evidence="2">
    <location>
        <position position="400"/>
    </location>
</feature>
<dbReference type="InterPro" id="IPR003959">
    <property type="entry name" value="ATPase_AAA_core"/>
</dbReference>
<dbReference type="SUPFAM" id="SSF52540">
    <property type="entry name" value="P-loop containing nucleoside triphosphate hydrolases"/>
    <property type="match status" value="1"/>
</dbReference>
<evidence type="ECO:0000313" key="2">
    <source>
        <dbReference type="EMBL" id="MCJ2184924.1"/>
    </source>
</evidence>
<name>A0ABT0BIT5_9SPHN</name>
<proteinExistence type="predicted"/>
<sequence length="400" mass="42443">MMFARSLLLRFTRGADAAPDFRTALREWALPKLGWLTADACTKLPKNATWATVLARVEAAQAAADAAKTRSGDTDARPSHAIAMARALAGVLGLEAGDARLLEALIGCARHPHLRALIAILTTRGTDLACAMGLLAGFEEEKAEARVRTSAVLRLGLVGLEADREGGAYIALRWALTDLLDRQAPDAEAIVGALAGPRQTSALELDDFAHVADRDFLVRLLAGALRTQARGVNILIHGPPGTGKTELARVLAAEAGAALHAVGETDEAGDEPNRYERVHALHLAQRVLGARGDGSALLLFDEMEDFIGDAAPSGGDWFARRSGSKVFVNRLIESNAVPVIWTTNALGNVDDAIVRRMSFVLRLDTPPRSVALRMLARVAADEGGVPGAAFADLIERAPET</sequence>